<dbReference type="InterPro" id="IPR029057">
    <property type="entry name" value="PRTase-like"/>
</dbReference>
<dbReference type="PANTHER" id="PTHR43218">
    <property type="entry name" value="PHOSPHORIBOSYLTRANSFERASE-RELATED"/>
    <property type="match status" value="1"/>
</dbReference>
<dbReference type="Pfam" id="PF00156">
    <property type="entry name" value="Pribosyltran"/>
    <property type="match status" value="1"/>
</dbReference>
<keyword evidence="3" id="KW-1185">Reference proteome</keyword>
<dbReference type="NCBIfam" id="NF005592">
    <property type="entry name" value="PRK07322.1"/>
    <property type="match status" value="1"/>
</dbReference>
<keyword evidence="2" id="KW-0328">Glycosyltransferase</keyword>
<evidence type="ECO:0000313" key="2">
    <source>
        <dbReference type="EMBL" id="GAA2239767.1"/>
    </source>
</evidence>
<gene>
    <name evidence="2" type="ORF">GCM10010430_21370</name>
</gene>
<protein>
    <submittedName>
        <fullName evidence="2">Phosphoribosyltransferase family protein</fullName>
    </submittedName>
</protein>
<evidence type="ECO:0000259" key="1">
    <source>
        <dbReference type="Pfam" id="PF00156"/>
    </source>
</evidence>
<organism evidence="2 3">
    <name type="scientific">Kitasatospora cystarginea</name>
    <dbReference type="NCBI Taxonomy" id="58350"/>
    <lineage>
        <taxon>Bacteria</taxon>
        <taxon>Bacillati</taxon>
        <taxon>Actinomycetota</taxon>
        <taxon>Actinomycetes</taxon>
        <taxon>Kitasatosporales</taxon>
        <taxon>Streptomycetaceae</taxon>
        <taxon>Kitasatospora</taxon>
    </lineage>
</organism>
<dbReference type="InterPro" id="IPR000836">
    <property type="entry name" value="PRTase_dom"/>
</dbReference>
<dbReference type="PANTHER" id="PTHR43218:SF1">
    <property type="entry name" value="PHOSPHORIBOSYLTRANSFERASE"/>
    <property type="match status" value="1"/>
</dbReference>
<sequence>MRTQTIRIGDIQRDLPVVAVSESLSIAFLKLYGDLELVDAATNALAERLRDDVDVILGPESGGILLAHKLAEKAHKPYLVARKKVRPNMAAPIRVPVQTIGTAGSQELVLGEDDAALVHGRRVALIDEVVSSGGTLTALQALVDAAGGEIVQILAVATEGDERPSVTSLFHLPLFTTTAPDETAG</sequence>
<dbReference type="SUPFAM" id="SSF53271">
    <property type="entry name" value="PRTase-like"/>
    <property type="match status" value="1"/>
</dbReference>
<dbReference type="CDD" id="cd06223">
    <property type="entry name" value="PRTases_typeI"/>
    <property type="match status" value="1"/>
</dbReference>
<accession>A0ABN3DR39</accession>
<dbReference type="Proteomes" id="UP001500305">
    <property type="component" value="Unassembled WGS sequence"/>
</dbReference>
<dbReference type="EMBL" id="BAAATR010000007">
    <property type="protein sequence ID" value="GAA2239767.1"/>
    <property type="molecule type" value="Genomic_DNA"/>
</dbReference>
<comment type="caution">
    <text evidence="2">The sequence shown here is derived from an EMBL/GenBank/DDBJ whole genome shotgun (WGS) entry which is preliminary data.</text>
</comment>
<name>A0ABN3DR39_9ACTN</name>
<reference evidence="2 3" key="1">
    <citation type="journal article" date="2019" name="Int. J. Syst. Evol. Microbiol.">
        <title>The Global Catalogue of Microorganisms (GCM) 10K type strain sequencing project: providing services to taxonomists for standard genome sequencing and annotation.</title>
        <authorList>
            <consortium name="The Broad Institute Genomics Platform"/>
            <consortium name="The Broad Institute Genome Sequencing Center for Infectious Disease"/>
            <person name="Wu L."/>
            <person name="Ma J."/>
        </authorList>
    </citation>
    <scope>NUCLEOTIDE SEQUENCE [LARGE SCALE GENOMIC DNA]</scope>
    <source>
        <strain evidence="2 3">JCM 7356</strain>
    </source>
</reference>
<evidence type="ECO:0000313" key="3">
    <source>
        <dbReference type="Proteomes" id="UP001500305"/>
    </source>
</evidence>
<dbReference type="Gene3D" id="3.40.50.2020">
    <property type="match status" value="1"/>
</dbReference>
<dbReference type="GO" id="GO:0016757">
    <property type="term" value="F:glycosyltransferase activity"/>
    <property type="evidence" value="ECO:0007669"/>
    <property type="project" value="UniProtKB-KW"/>
</dbReference>
<keyword evidence="2" id="KW-0808">Transferase</keyword>
<feature type="domain" description="Phosphoribosyltransferase" evidence="1">
    <location>
        <begin position="41"/>
        <end position="162"/>
    </location>
</feature>
<proteinExistence type="predicted"/>
<dbReference type="RefSeq" id="WP_344636046.1">
    <property type="nucleotide sequence ID" value="NZ_BAAATR010000007.1"/>
</dbReference>